<keyword evidence="2" id="KW-1185">Reference proteome</keyword>
<dbReference type="Proteomes" id="UP001057402">
    <property type="component" value="Chromosome 8"/>
</dbReference>
<comment type="caution">
    <text evidence="1">The sequence shown here is derived from an EMBL/GenBank/DDBJ whole genome shotgun (WGS) entry which is preliminary data.</text>
</comment>
<dbReference type="EMBL" id="CM042887">
    <property type="protein sequence ID" value="KAI4330389.1"/>
    <property type="molecule type" value="Genomic_DNA"/>
</dbReference>
<evidence type="ECO:0000313" key="1">
    <source>
        <dbReference type="EMBL" id="KAI4330389.1"/>
    </source>
</evidence>
<protein>
    <submittedName>
        <fullName evidence="1">Uncharacterized protein</fullName>
    </submittedName>
</protein>
<reference evidence="2" key="1">
    <citation type="journal article" date="2023" name="Front. Plant Sci.">
        <title>Chromosomal-level genome assembly of Melastoma candidum provides insights into trichome evolution.</title>
        <authorList>
            <person name="Zhong Y."/>
            <person name="Wu W."/>
            <person name="Sun C."/>
            <person name="Zou P."/>
            <person name="Liu Y."/>
            <person name="Dai S."/>
            <person name="Zhou R."/>
        </authorList>
    </citation>
    <scope>NUCLEOTIDE SEQUENCE [LARGE SCALE GENOMIC DNA]</scope>
</reference>
<name>A0ACB9N1P1_9MYRT</name>
<gene>
    <name evidence="1" type="ORF">MLD38_028680</name>
</gene>
<proteinExistence type="predicted"/>
<sequence length="100" mass="11856">MEKKPAILMVMYIKRRVRWEHTSFHFLRKTLQVLDVPAQFRSGLEALTHPFLEIPSFFLRLHLATNELGCRLQFLHTTPCEKERKGRCAFQEKEEMSPSP</sequence>
<evidence type="ECO:0000313" key="2">
    <source>
        <dbReference type="Proteomes" id="UP001057402"/>
    </source>
</evidence>
<accession>A0ACB9N1P1</accession>
<organism evidence="1 2">
    <name type="scientific">Melastoma candidum</name>
    <dbReference type="NCBI Taxonomy" id="119954"/>
    <lineage>
        <taxon>Eukaryota</taxon>
        <taxon>Viridiplantae</taxon>
        <taxon>Streptophyta</taxon>
        <taxon>Embryophyta</taxon>
        <taxon>Tracheophyta</taxon>
        <taxon>Spermatophyta</taxon>
        <taxon>Magnoliopsida</taxon>
        <taxon>eudicotyledons</taxon>
        <taxon>Gunneridae</taxon>
        <taxon>Pentapetalae</taxon>
        <taxon>rosids</taxon>
        <taxon>malvids</taxon>
        <taxon>Myrtales</taxon>
        <taxon>Melastomataceae</taxon>
        <taxon>Melastomatoideae</taxon>
        <taxon>Melastomateae</taxon>
        <taxon>Melastoma</taxon>
    </lineage>
</organism>